<dbReference type="Gene3D" id="1.25.40.90">
    <property type="match status" value="1"/>
</dbReference>
<dbReference type="InterPro" id="IPR013809">
    <property type="entry name" value="ENTH"/>
</dbReference>
<evidence type="ECO:0000256" key="3">
    <source>
        <dbReference type="ARBA" id="ARBA00004600"/>
    </source>
</evidence>
<dbReference type="GO" id="GO:0005546">
    <property type="term" value="F:phosphatidylinositol-4,5-bisphosphate binding"/>
    <property type="evidence" value="ECO:0007669"/>
    <property type="project" value="TreeGrafter"/>
</dbReference>
<keyword evidence="6" id="KW-0472">Membrane</keyword>
<dbReference type="InterPro" id="IPR011417">
    <property type="entry name" value="ANTH_dom"/>
</dbReference>
<keyword evidence="5" id="KW-0333">Golgi apparatus</keyword>
<evidence type="ECO:0000256" key="1">
    <source>
        <dbReference type="ARBA" id="ARBA00004132"/>
    </source>
</evidence>
<accession>A0AAV3PST4</accession>
<comment type="caution">
    <text evidence="10">The sequence shown here is derived from an EMBL/GenBank/DDBJ whole genome shotgun (WGS) entry which is preliminary data.</text>
</comment>
<dbReference type="AlphaFoldDB" id="A0AAV3PST4"/>
<dbReference type="GO" id="GO:0000149">
    <property type="term" value="F:SNARE binding"/>
    <property type="evidence" value="ECO:0007669"/>
    <property type="project" value="TreeGrafter"/>
</dbReference>
<dbReference type="GO" id="GO:0032050">
    <property type="term" value="F:clathrin heavy chain binding"/>
    <property type="evidence" value="ECO:0007669"/>
    <property type="project" value="TreeGrafter"/>
</dbReference>
<dbReference type="Pfam" id="PF07651">
    <property type="entry name" value="ANTH"/>
    <property type="match status" value="1"/>
</dbReference>
<dbReference type="GO" id="GO:0006900">
    <property type="term" value="P:vesicle budding from membrane"/>
    <property type="evidence" value="ECO:0007669"/>
    <property type="project" value="TreeGrafter"/>
</dbReference>
<comment type="subcellular location">
    <subcellularLocation>
        <location evidence="1">Cytoplasmic vesicle</location>
        <location evidence="1">Clathrin-coated vesicle</location>
    </subcellularLocation>
    <subcellularLocation>
        <location evidence="2">Golgi apparatus</location>
    </subcellularLocation>
    <subcellularLocation>
        <location evidence="3">Membrane</location>
        <location evidence="3">Clathrin-coated pit</location>
    </subcellularLocation>
</comment>
<dbReference type="InterPro" id="IPR045192">
    <property type="entry name" value="AP180-like"/>
</dbReference>
<evidence type="ECO:0000259" key="9">
    <source>
        <dbReference type="PROSITE" id="PS50942"/>
    </source>
</evidence>
<keyword evidence="10" id="KW-0946">Virion</keyword>
<dbReference type="GO" id="GO:0005905">
    <property type="term" value="C:clathrin-coated pit"/>
    <property type="evidence" value="ECO:0007669"/>
    <property type="project" value="UniProtKB-SubCell"/>
</dbReference>
<dbReference type="GO" id="GO:0005794">
    <property type="term" value="C:Golgi apparatus"/>
    <property type="evidence" value="ECO:0007669"/>
    <property type="project" value="UniProtKB-SubCell"/>
</dbReference>
<dbReference type="Proteomes" id="UP001454036">
    <property type="component" value="Unassembled WGS sequence"/>
</dbReference>
<name>A0AAV3PST4_LITER</name>
<keyword evidence="7" id="KW-0168">Coated pit</keyword>
<evidence type="ECO:0000313" key="10">
    <source>
        <dbReference type="EMBL" id="GAA0154151.1"/>
    </source>
</evidence>
<dbReference type="InterPro" id="IPR014712">
    <property type="entry name" value="ANTH_dom_sf"/>
</dbReference>
<evidence type="ECO:0000256" key="2">
    <source>
        <dbReference type="ARBA" id="ARBA00004555"/>
    </source>
</evidence>
<dbReference type="PROSITE" id="PS50942">
    <property type="entry name" value="ENTH"/>
    <property type="match status" value="1"/>
</dbReference>
<dbReference type="GO" id="GO:0072583">
    <property type="term" value="P:clathrin-dependent endocytosis"/>
    <property type="evidence" value="ECO:0007669"/>
    <property type="project" value="InterPro"/>
</dbReference>
<keyword evidence="4" id="KW-0254">Endocytosis</keyword>
<evidence type="ECO:0000256" key="8">
    <source>
        <dbReference type="ARBA" id="ARBA00023329"/>
    </source>
</evidence>
<keyword evidence="11" id="KW-1185">Reference proteome</keyword>
<evidence type="ECO:0000256" key="6">
    <source>
        <dbReference type="ARBA" id="ARBA00023136"/>
    </source>
</evidence>
<proteinExistence type="predicted"/>
<dbReference type="EMBL" id="BAABME010002329">
    <property type="protein sequence ID" value="GAA0154151.1"/>
    <property type="molecule type" value="Genomic_DNA"/>
</dbReference>
<evidence type="ECO:0000313" key="11">
    <source>
        <dbReference type="Proteomes" id="UP001454036"/>
    </source>
</evidence>
<dbReference type="GO" id="GO:0030136">
    <property type="term" value="C:clathrin-coated vesicle"/>
    <property type="evidence" value="ECO:0007669"/>
    <property type="project" value="UniProtKB-SubCell"/>
</dbReference>
<dbReference type="PANTHER" id="PTHR22951:SF19">
    <property type="entry name" value="OS08G0467300 PROTEIN"/>
    <property type="match status" value="1"/>
</dbReference>
<dbReference type="InterPro" id="IPR008942">
    <property type="entry name" value="ENTH_VHS"/>
</dbReference>
<feature type="domain" description="ENTH" evidence="9">
    <location>
        <begin position="25"/>
        <end position="156"/>
    </location>
</feature>
<evidence type="ECO:0000256" key="7">
    <source>
        <dbReference type="ARBA" id="ARBA00023176"/>
    </source>
</evidence>
<organism evidence="10 11">
    <name type="scientific">Lithospermum erythrorhizon</name>
    <name type="common">Purple gromwell</name>
    <name type="synonym">Lithospermum officinale var. erythrorhizon</name>
    <dbReference type="NCBI Taxonomy" id="34254"/>
    <lineage>
        <taxon>Eukaryota</taxon>
        <taxon>Viridiplantae</taxon>
        <taxon>Streptophyta</taxon>
        <taxon>Embryophyta</taxon>
        <taxon>Tracheophyta</taxon>
        <taxon>Spermatophyta</taxon>
        <taxon>Magnoliopsida</taxon>
        <taxon>eudicotyledons</taxon>
        <taxon>Gunneridae</taxon>
        <taxon>Pentapetalae</taxon>
        <taxon>asterids</taxon>
        <taxon>lamiids</taxon>
        <taxon>Boraginales</taxon>
        <taxon>Boraginaceae</taxon>
        <taxon>Boraginoideae</taxon>
        <taxon>Lithospermeae</taxon>
        <taxon>Lithospermum</taxon>
    </lineage>
</organism>
<protein>
    <submittedName>
        <fullName evidence="10">Vesicle coat protein</fullName>
    </submittedName>
</protein>
<dbReference type="InterPro" id="IPR048050">
    <property type="entry name" value="ANTH_N_plant"/>
</dbReference>
<dbReference type="FunFam" id="1.25.40.90:FF:000027">
    <property type="entry name" value="Putative clathrin assembly protein"/>
    <property type="match status" value="1"/>
</dbReference>
<dbReference type="GO" id="GO:0048268">
    <property type="term" value="P:clathrin coat assembly"/>
    <property type="evidence" value="ECO:0007669"/>
    <property type="project" value="InterPro"/>
</dbReference>
<keyword evidence="8" id="KW-0968">Cytoplasmic vesicle</keyword>
<dbReference type="GO" id="GO:0005545">
    <property type="term" value="F:1-phosphatidylinositol binding"/>
    <property type="evidence" value="ECO:0007669"/>
    <property type="project" value="InterPro"/>
</dbReference>
<gene>
    <name evidence="10" type="ORF">LIER_12218</name>
</gene>
<reference evidence="10 11" key="1">
    <citation type="submission" date="2024-01" db="EMBL/GenBank/DDBJ databases">
        <title>The complete chloroplast genome sequence of Lithospermum erythrorhizon: insights into the phylogenetic relationship among Boraginaceae species and the maternal lineages of purple gromwells.</title>
        <authorList>
            <person name="Okada T."/>
            <person name="Watanabe K."/>
        </authorList>
    </citation>
    <scope>NUCLEOTIDE SEQUENCE [LARGE SCALE GENOMIC DNA]</scope>
</reference>
<evidence type="ECO:0000256" key="4">
    <source>
        <dbReference type="ARBA" id="ARBA00022583"/>
    </source>
</evidence>
<sequence>MKLWRKASGALKDQRSVWIANIARRKSFRNPEIETAIIKATNHDELFIDTENIAFIYRTLRLSCDHHKAVLFAITKRMTKTRSWVVALKGLILMHGMFACEVPSIQKIGRLPFDLSNFRDGHSNPGKTRPHNKFIRSYYAFLDEKSTFLYNDVVDYGNNTGYISKDDTIQASNNNNNDNVDSSMKQECKVIKKLQRLLDLLLVIKPQTKATIGHPLFIEAINCVIVEVFDVYSQICGGISRFLRRICSVEKGEAEMALKMTQKATKQGEELSLYFEVCREIGVLHPSDCPRIETIAKEDLKDLEDIINEDRFEEMTLNEDHHNNDTSKEITMRDHHQVASINEENEYSKQRKMMMTIVTHKWETFDEGLSTKENDKEKNHFEPLISL</sequence>
<dbReference type="CDD" id="cd16987">
    <property type="entry name" value="ANTH_N_AP180_plant"/>
    <property type="match status" value="1"/>
</dbReference>
<evidence type="ECO:0000256" key="5">
    <source>
        <dbReference type="ARBA" id="ARBA00023034"/>
    </source>
</evidence>
<dbReference type="SUPFAM" id="SSF48464">
    <property type="entry name" value="ENTH/VHS domain"/>
    <property type="match status" value="1"/>
</dbReference>
<dbReference type="SUPFAM" id="SSF89009">
    <property type="entry name" value="GAT-like domain"/>
    <property type="match status" value="1"/>
</dbReference>
<dbReference type="Gene3D" id="1.20.58.150">
    <property type="entry name" value="ANTH domain"/>
    <property type="match status" value="1"/>
</dbReference>
<keyword evidence="10" id="KW-0167">Capsid protein</keyword>
<dbReference type="PANTHER" id="PTHR22951">
    <property type="entry name" value="CLATHRIN ASSEMBLY PROTEIN"/>
    <property type="match status" value="1"/>
</dbReference>